<organism evidence="7 8">
    <name type="scientific">Clostridium putrefaciens</name>
    <dbReference type="NCBI Taxonomy" id="99675"/>
    <lineage>
        <taxon>Bacteria</taxon>
        <taxon>Bacillati</taxon>
        <taxon>Bacillota</taxon>
        <taxon>Clostridia</taxon>
        <taxon>Eubacteriales</taxon>
        <taxon>Clostridiaceae</taxon>
        <taxon>Clostridium</taxon>
    </lineage>
</organism>
<dbReference type="InterPro" id="IPR024478">
    <property type="entry name" value="HlyB_4HB_MCP"/>
</dbReference>
<dbReference type="Pfam" id="PF12729">
    <property type="entry name" value="4HB_MCP_1"/>
    <property type="match status" value="1"/>
</dbReference>
<keyword evidence="4" id="KW-0812">Transmembrane</keyword>
<dbReference type="InterPro" id="IPR004090">
    <property type="entry name" value="Chemotax_Me-accpt_rcpt"/>
</dbReference>
<dbReference type="RefSeq" id="WP_115640404.1">
    <property type="nucleotide sequence ID" value="NZ_UFWZ01000001.1"/>
</dbReference>
<dbReference type="GO" id="GO:0016020">
    <property type="term" value="C:membrane"/>
    <property type="evidence" value="ECO:0007669"/>
    <property type="project" value="InterPro"/>
</dbReference>
<proteinExistence type="inferred from homology"/>
<name>A0A381J7F4_9CLOT</name>
<dbReference type="SUPFAM" id="SSF58104">
    <property type="entry name" value="Methyl-accepting chemotaxis protein (MCP) signaling domain"/>
    <property type="match status" value="1"/>
</dbReference>
<dbReference type="Proteomes" id="UP000254664">
    <property type="component" value="Unassembled WGS sequence"/>
</dbReference>
<feature type="domain" description="HAMP" evidence="6">
    <location>
        <begin position="211"/>
        <end position="266"/>
    </location>
</feature>
<evidence type="ECO:0000256" key="2">
    <source>
        <dbReference type="ARBA" id="ARBA00029447"/>
    </source>
</evidence>
<dbReference type="PROSITE" id="PS50885">
    <property type="entry name" value="HAMP"/>
    <property type="match status" value="1"/>
</dbReference>
<reference evidence="7 8" key="1">
    <citation type="submission" date="2018-06" db="EMBL/GenBank/DDBJ databases">
        <authorList>
            <consortium name="Pathogen Informatics"/>
            <person name="Doyle S."/>
        </authorList>
    </citation>
    <scope>NUCLEOTIDE SEQUENCE [LARGE SCALE GENOMIC DNA]</scope>
    <source>
        <strain evidence="7 8">NCTC9836</strain>
    </source>
</reference>
<evidence type="ECO:0000259" key="5">
    <source>
        <dbReference type="PROSITE" id="PS50111"/>
    </source>
</evidence>
<accession>A0A381J7F4</accession>
<protein>
    <submittedName>
        <fullName evidence="7">Methyl-accepting chemotaxis sensory transducer</fullName>
    </submittedName>
</protein>
<evidence type="ECO:0000313" key="8">
    <source>
        <dbReference type="Proteomes" id="UP000254664"/>
    </source>
</evidence>
<keyword evidence="4" id="KW-1133">Transmembrane helix</keyword>
<dbReference type="InterPro" id="IPR003660">
    <property type="entry name" value="HAMP_dom"/>
</dbReference>
<dbReference type="SMART" id="SM00283">
    <property type="entry name" value="MA"/>
    <property type="match status" value="1"/>
</dbReference>
<keyword evidence="8" id="KW-1185">Reference proteome</keyword>
<evidence type="ECO:0000256" key="1">
    <source>
        <dbReference type="ARBA" id="ARBA00023224"/>
    </source>
</evidence>
<dbReference type="CDD" id="cd06225">
    <property type="entry name" value="HAMP"/>
    <property type="match status" value="1"/>
</dbReference>
<dbReference type="GO" id="GO:0007165">
    <property type="term" value="P:signal transduction"/>
    <property type="evidence" value="ECO:0007669"/>
    <property type="project" value="UniProtKB-KW"/>
</dbReference>
<keyword evidence="1 3" id="KW-0807">Transducer</keyword>
<feature type="domain" description="Methyl-accepting transducer" evidence="5">
    <location>
        <begin position="285"/>
        <end position="522"/>
    </location>
</feature>
<dbReference type="Gene3D" id="6.10.340.10">
    <property type="match status" value="1"/>
</dbReference>
<dbReference type="Pfam" id="PF00672">
    <property type="entry name" value="HAMP"/>
    <property type="match status" value="1"/>
</dbReference>
<dbReference type="PANTHER" id="PTHR32089:SF112">
    <property type="entry name" value="LYSOZYME-LIKE PROTEIN-RELATED"/>
    <property type="match status" value="1"/>
</dbReference>
<dbReference type="SMART" id="SM00304">
    <property type="entry name" value="HAMP"/>
    <property type="match status" value="1"/>
</dbReference>
<dbReference type="EMBL" id="UFWZ01000001">
    <property type="protein sequence ID" value="SUY46110.1"/>
    <property type="molecule type" value="Genomic_DNA"/>
</dbReference>
<dbReference type="GO" id="GO:0004888">
    <property type="term" value="F:transmembrane signaling receptor activity"/>
    <property type="evidence" value="ECO:0007669"/>
    <property type="project" value="InterPro"/>
</dbReference>
<dbReference type="Pfam" id="PF00015">
    <property type="entry name" value="MCPsignal"/>
    <property type="match status" value="1"/>
</dbReference>
<comment type="similarity">
    <text evidence="2">Belongs to the methyl-accepting chemotaxis (MCP) protein family.</text>
</comment>
<dbReference type="PANTHER" id="PTHR32089">
    <property type="entry name" value="METHYL-ACCEPTING CHEMOTAXIS PROTEIN MCPB"/>
    <property type="match status" value="1"/>
</dbReference>
<dbReference type="AlphaFoldDB" id="A0A381J7F4"/>
<keyword evidence="4" id="KW-0472">Membrane</keyword>
<evidence type="ECO:0000313" key="7">
    <source>
        <dbReference type="EMBL" id="SUY46110.1"/>
    </source>
</evidence>
<dbReference type="OrthoDB" id="1062at2"/>
<sequence>MFNNLKVRDKIFLLSTLMTILCCIIGFAGYIYISKSNKNMTSLYSENLIPIQYINENRTQARAMEADIYYIMLRTDDKEVQNKNIKDLERRTKKFHETWAKYKDHDMDEFEKQRVASIESRFQKYSSGTDQAIKLALDGNTAEALVKYYEVEEIGEKFQEESIELATYSSDSAKDINDRNKENFKRVVTLFQIMMVVTIAIEIILSLTISKSIVKPLEISVEYLNTISRGDLTLEVPEIFNKRKDEIGIMGKSMVLMKESLTELIRSLKIESSNIESIVNSTLQNVSDLNANIEEVSATTEELSAGMEETAASSEEMNASSEEIERAVQSIANRAQDGAVSAARISKRAIDIKSEVIESQQKMSVIFSNNKESLEKAIENSKVVKQINILSESIMQITSQTNLLALNAAIEAARAGESGRGFSVVAEEIRKLAEQSKDTVIEIQNVTGKVTKSVNDLSDSSNELLKFMSVDVGNDYDNMASVAQMYSEDANLIDELVTDFSLTSQELLASTEEIIKTIEQVAQASNEGAEGTGTIAEKTIYITQRSLEITKETEKSKEVANKLKIEVDKFKI</sequence>
<dbReference type="PRINTS" id="PR00260">
    <property type="entry name" value="CHEMTRNSDUCR"/>
</dbReference>
<evidence type="ECO:0000256" key="3">
    <source>
        <dbReference type="PROSITE-ProRule" id="PRU00284"/>
    </source>
</evidence>
<feature type="transmembrane region" description="Helical" evidence="4">
    <location>
        <begin position="187"/>
        <end position="209"/>
    </location>
</feature>
<evidence type="ECO:0000256" key="4">
    <source>
        <dbReference type="SAM" id="Phobius"/>
    </source>
</evidence>
<dbReference type="InterPro" id="IPR004089">
    <property type="entry name" value="MCPsignal_dom"/>
</dbReference>
<evidence type="ECO:0000259" key="6">
    <source>
        <dbReference type="PROSITE" id="PS50885"/>
    </source>
</evidence>
<dbReference type="GO" id="GO:0006935">
    <property type="term" value="P:chemotaxis"/>
    <property type="evidence" value="ECO:0007669"/>
    <property type="project" value="InterPro"/>
</dbReference>
<gene>
    <name evidence="7" type="primary">mcpB_3</name>
    <name evidence="7" type="ORF">NCTC9836_00602</name>
</gene>
<feature type="transmembrane region" description="Helical" evidence="4">
    <location>
        <begin position="12"/>
        <end position="33"/>
    </location>
</feature>
<dbReference type="Gene3D" id="1.10.287.950">
    <property type="entry name" value="Methyl-accepting chemotaxis protein"/>
    <property type="match status" value="1"/>
</dbReference>
<dbReference type="PROSITE" id="PS50111">
    <property type="entry name" value="CHEMOTAXIS_TRANSDUC_2"/>
    <property type="match status" value="1"/>
</dbReference>